<gene>
    <name evidence="2" type="ORF">JP09_008105</name>
</gene>
<keyword evidence="3" id="KW-1185">Reference proteome</keyword>
<proteinExistence type="predicted"/>
<sequence>MTGLKTALIILRNNYREVKMSWEQIVIFVVVLWAIVHTIIDMQVKKKVDDLAMKFEEHKH</sequence>
<keyword evidence="1" id="KW-1133">Transmembrane helix</keyword>
<evidence type="ECO:0000313" key="2">
    <source>
        <dbReference type="EMBL" id="PPD57695.1"/>
    </source>
</evidence>
<evidence type="ECO:0000313" key="3">
    <source>
        <dbReference type="Proteomes" id="UP000235653"/>
    </source>
</evidence>
<evidence type="ECO:0000256" key="1">
    <source>
        <dbReference type="SAM" id="Phobius"/>
    </source>
</evidence>
<feature type="transmembrane region" description="Helical" evidence="1">
    <location>
        <begin position="20"/>
        <end position="40"/>
    </location>
</feature>
<reference evidence="2 3" key="1">
    <citation type="journal article" date="2017" name="ISME J.">
        <title>Grape pomace compost harbors organohalide-respiring Dehalogenimonas species with novel reductive dehalogenase genes.</title>
        <authorList>
            <person name="Yang Y."/>
            <person name="Higgins S.A."/>
            <person name="Yan J."/>
            <person name="Simsir B."/>
            <person name="Chourey K."/>
            <person name="Iyer R."/>
            <person name="Hettich R.L."/>
            <person name="Baldwin B."/>
            <person name="Ogles D.M."/>
            <person name="Loffler F.E."/>
        </authorList>
    </citation>
    <scope>NUCLEOTIDE SEQUENCE [LARGE SCALE GENOMIC DNA]</scope>
    <source>
        <strain evidence="2 3">GP</strain>
    </source>
</reference>
<organism evidence="2 3">
    <name type="scientific">Dehalogenimonas etheniformans</name>
    <dbReference type="NCBI Taxonomy" id="1536648"/>
    <lineage>
        <taxon>Bacteria</taxon>
        <taxon>Bacillati</taxon>
        <taxon>Chloroflexota</taxon>
        <taxon>Dehalococcoidia</taxon>
        <taxon>Dehalococcoidales</taxon>
        <taxon>Dehalococcoidaceae</taxon>
        <taxon>Dehalogenimonas</taxon>
    </lineage>
</organism>
<comment type="caution">
    <text evidence="2">The sequence shown here is derived from an EMBL/GenBank/DDBJ whole genome shotgun (WGS) entry which is preliminary data.</text>
</comment>
<dbReference type="EMBL" id="JQAN02000011">
    <property type="protein sequence ID" value="PPD57695.1"/>
    <property type="molecule type" value="Genomic_DNA"/>
</dbReference>
<keyword evidence="1" id="KW-0472">Membrane</keyword>
<dbReference type="AlphaFoldDB" id="A0A2P5P5Y4"/>
<accession>A0A2P5P5Y4</accession>
<dbReference type="Proteomes" id="UP000235653">
    <property type="component" value="Unassembled WGS sequence"/>
</dbReference>
<keyword evidence="1" id="KW-0812">Transmembrane</keyword>
<name>A0A2P5P5Y4_9CHLR</name>
<protein>
    <submittedName>
        <fullName evidence="2">Uncharacterized protein</fullName>
    </submittedName>
</protein>